<dbReference type="InterPro" id="IPR011009">
    <property type="entry name" value="Kinase-like_dom_sf"/>
</dbReference>
<dbReference type="Proteomes" id="UP000807115">
    <property type="component" value="Chromosome 5"/>
</dbReference>
<organism evidence="2 3">
    <name type="scientific">Sorghum bicolor</name>
    <name type="common">Sorghum</name>
    <name type="synonym">Sorghum vulgare</name>
    <dbReference type="NCBI Taxonomy" id="4558"/>
    <lineage>
        <taxon>Eukaryota</taxon>
        <taxon>Viridiplantae</taxon>
        <taxon>Streptophyta</taxon>
        <taxon>Embryophyta</taxon>
        <taxon>Tracheophyta</taxon>
        <taxon>Spermatophyta</taxon>
        <taxon>Magnoliopsida</taxon>
        <taxon>Liliopsida</taxon>
        <taxon>Poales</taxon>
        <taxon>Poaceae</taxon>
        <taxon>PACMAD clade</taxon>
        <taxon>Panicoideae</taxon>
        <taxon>Andropogonodae</taxon>
        <taxon>Andropogoneae</taxon>
        <taxon>Sorghinae</taxon>
        <taxon>Sorghum</taxon>
    </lineage>
</organism>
<evidence type="ECO:0000256" key="1">
    <source>
        <dbReference type="SAM" id="MobiDB-lite"/>
    </source>
</evidence>
<reference evidence="2" key="1">
    <citation type="journal article" date="2019" name="BMC Genomics">
        <title>A new reference genome for Sorghum bicolor reveals high levels of sequence similarity between sweet and grain genotypes: implications for the genetics of sugar metabolism.</title>
        <authorList>
            <person name="Cooper E.A."/>
            <person name="Brenton Z.W."/>
            <person name="Flinn B.S."/>
            <person name="Jenkins J."/>
            <person name="Shu S."/>
            <person name="Flowers D."/>
            <person name="Luo F."/>
            <person name="Wang Y."/>
            <person name="Xia P."/>
            <person name="Barry K."/>
            <person name="Daum C."/>
            <person name="Lipzen A."/>
            <person name="Yoshinaga Y."/>
            <person name="Schmutz J."/>
            <person name="Saski C."/>
            <person name="Vermerris W."/>
            <person name="Kresovich S."/>
        </authorList>
    </citation>
    <scope>NUCLEOTIDE SEQUENCE</scope>
</reference>
<dbReference type="EMBL" id="CM027684">
    <property type="protein sequence ID" value="KAG0529754.1"/>
    <property type="molecule type" value="Genomic_DNA"/>
</dbReference>
<protein>
    <recommendedName>
        <fullName evidence="4">Protein kinase domain-containing protein</fullName>
    </recommendedName>
</protein>
<feature type="region of interest" description="Disordered" evidence="1">
    <location>
        <begin position="223"/>
        <end position="260"/>
    </location>
</feature>
<proteinExistence type="predicted"/>
<gene>
    <name evidence="2" type="ORF">BDA96_05G125100</name>
</gene>
<reference evidence="2" key="2">
    <citation type="submission" date="2020-10" db="EMBL/GenBank/DDBJ databases">
        <authorList>
            <person name="Cooper E.A."/>
            <person name="Brenton Z.W."/>
            <person name="Flinn B.S."/>
            <person name="Jenkins J."/>
            <person name="Shu S."/>
            <person name="Flowers D."/>
            <person name="Luo F."/>
            <person name="Wang Y."/>
            <person name="Xia P."/>
            <person name="Barry K."/>
            <person name="Daum C."/>
            <person name="Lipzen A."/>
            <person name="Yoshinaga Y."/>
            <person name="Schmutz J."/>
            <person name="Saski C."/>
            <person name="Vermerris W."/>
            <person name="Kresovich S."/>
        </authorList>
    </citation>
    <scope>NUCLEOTIDE SEQUENCE</scope>
</reference>
<evidence type="ECO:0008006" key="4">
    <source>
        <dbReference type="Google" id="ProtNLM"/>
    </source>
</evidence>
<dbReference type="SUPFAM" id="SSF56112">
    <property type="entry name" value="Protein kinase-like (PK-like)"/>
    <property type="match status" value="1"/>
</dbReference>
<evidence type="ECO:0000313" key="2">
    <source>
        <dbReference type="EMBL" id="KAG0529754.1"/>
    </source>
</evidence>
<dbReference type="AlphaFoldDB" id="A0A921QWZ1"/>
<sequence>MAELSAATRGLSSSNFIGEGGFGPVYKGFLDERLRPGEIEPLHVAVKYLDADGPQGRREWLVPRCLGYGLDLSAALWSSARWRTMAYSDSFWVVLQRRGARGSAAGVPAVGHAFPPSPREGKMQFGQRDGIDIGNFMGDSVLVVPVRASHLTGESGNGSVRCGGDRLLPSSGQLLAGARLPPSWASPGVPQRGVAATGTFGDLCWRAPPTAAGESGCGSARCGGGRQPPSAQAGTLLRVSPRRGRVRNGSALSGGGRRLPVRSYHHRGRVRKAPHGVAAAGYHLSRGWVFGGFATALGESSAQTF</sequence>
<dbReference type="Gene3D" id="3.30.200.20">
    <property type="entry name" value="Phosphorylase Kinase, domain 1"/>
    <property type="match status" value="1"/>
</dbReference>
<name>A0A921QWZ1_SORBI</name>
<accession>A0A921QWZ1</accession>
<evidence type="ECO:0000313" key="3">
    <source>
        <dbReference type="Proteomes" id="UP000807115"/>
    </source>
</evidence>
<comment type="caution">
    <text evidence="2">The sequence shown here is derived from an EMBL/GenBank/DDBJ whole genome shotgun (WGS) entry which is preliminary data.</text>
</comment>